<comment type="caution">
    <text evidence="7">The sequence shown here is derived from an EMBL/GenBank/DDBJ whole genome shotgun (WGS) entry which is preliminary data.</text>
</comment>
<name>W3VQN9_MOEAP</name>
<dbReference type="InterPro" id="IPR059141">
    <property type="entry name" value="Beta-prop_Nup120_160"/>
</dbReference>
<dbReference type="InterPro" id="IPR056548">
    <property type="entry name" value="HEAT_Nup120"/>
</dbReference>
<dbReference type="Proteomes" id="UP000019462">
    <property type="component" value="Unassembled WGS sequence"/>
</dbReference>
<evidence type="ECO:0000256" key="4">
    <source>
        <dbReference type="SAM" id="MobiDB-lite"/>
    </source>
</evidence>
<dbReference type="Pfam" id="PF11715">
    <property type="entry name" value="Beta-prop_Nup120_160"/>
    <property type="match status" value="1"/>
</dbReference>
<reference evidence="7 8" key="1">
    <citation type="journal article" date="2014" name="Genome Announc.">
        <title>Genome sequence of the basidiomycetous fungus Pseudozyma aphidis DSM70725, an efficient producer of biosurfactant mannosylerythritol lipids.</title>
        <authorList>
            <person name="Lorenz S."/>
            <person name="Guenther M."/>
            <person name="Grumaz C."/>
            <person name="Rupp S."/>
            <person name="Zibek S."/>
            <person name="Sohn K."/>
        </authorList>
    </citation>
    <scope>NUCLEOTIDE SEQUENCE [LARGE SCALE GENOMIC DNA]</scope>
    <source>
        <strain evidence="8">ATCC 32657 / CBS 517.83 / DSM 70725 / JCM 10318 / NBRC 10182 / NRRL Y-7954 / St-0401</strain>
    </source>
</reference>
<keyword evidence="2" id="KW-0813">Transport</keyword>
<feature type="region of interest" description="Disordered" evidence="4">
    <location>
        <begin position="1686"/>
        <end position="1728"/>
    </location>
</feature>
<feature type="compositionally biased region" description="Polar residues" evidence="4">
    <location>
        <begin position="1713"/>
        <end position="1728"/>
    </location>
</feature>
<evidence type="ECO:0008006" key="9">
    <source>
        <dbReference type="Google" id="ProtNLM"/>
    </source>
</evidence>
<accession>W3VQN9</accession>
<evidence type="ECO:0000313" key="7">
    <source>
        <dbReference type="EMBL" id="ETS63884.1"/>
    </source>
</evidence>
<feature type="compositionally biased region" description="Basic and acidic residues" evidence="4">
    <location>
        <begin position="1696"/>
        <end position="1712"/>
    </location>
</feature>
<organism evidence="7 8">
    <name type="scientific">Moesziomyces aphidis</name>
    <name type="common">Pseudozyma aphidis</name>
    <dbReference type="NCBI Taxonomy" id="84754"/>
    <lineage>
        <taxon>Eukaryota</taxon>
        <taxon>Fungi</taxon>
        <taxon>Dikarya</taxon>
        <taxon>Basidiomycota</taxon>
        <taxon>Ustilaginomycotina</taxon>
        <taxon>Ustilaginomycetes</taxon>
        <taxon>Ustilaginales</taxon>
        <taxon>Ustilaginaceae</taxon>
        <taxon>Moesziomyces</taxon>
    </lineage>
</organism>
<dbReference type="EMBL" id="AWNI01000008">
    <property type="protein sequence ID" value="ETS63884.1"/>
    <property type="molecule type" value="Genomic_DNA"/>
</dbReference>
<gene>
    <name evidence="7" type="ORF">PaG_02207</name>
</gene>
<feature type="domain" description="Nucleoporin Nup120/160 beta-propeller" evidence="5">
    <location>
        <begin position="132"/>
        <end position="683"/>
    </location>
</feature>
<dbReference type="GO" id="GO:0017056">
    <property type="term" value="F:structural constituent of nuclear pore"/>
    <property type="evidence" value="ECO:0007669"/>
    <property type="project" value="TreeGrafter"/>
</dbReference>
<dbReference type="Pfam" id="PF23300">
    <property type="entry name" value="HEAT_Nup120"/>
    <property type="match status" value="1"/>
</dbReference>
<keyword evidence="3" id="KW-0539">Nucleus</keyword>
<dbReference type="InterPro" id="IPR021717">
    <property type="entry name" value="Nucleoporin_Nup160"/>
</dbReference>
<dbReference type="OrthoDB" id="67716at2759"/>
<dbReference type="PANTHER" id="PTHR21286:SF0">
    <property type="entry name" value="NUCLEAR PORE COMPLEX PROTEIN NUP160"/>
    <property type="match status" value="1"/>
</dbReference>
<evidence type="ECO:0000256" key="3">
    <source>
        <dbReference type="ARBA" id="ARBA00023242"/>
    </source>
</evidence>
<dbReference type="PANTHER" id="PTHR21286">
    <property type="entry name" value="NUCLEAR PORE COMPLEX PROTEIN NUP160"/>
    <property type="match status" value="1"/>
</dbReference>
<evidence type="ECO:0000256" key="1">
    <source>
        <dbReference type="ARBA" id="ARBA00004123"/>
    </source>
</evidence>
<dbReference type="GO" id="GO:0005643">
    <property type="term" value="C:nuclear pore"/>
    <property type="evidence" value="ECO:0007669"/>
    <property type="project" value="TreeGrafter"/>
</dbReference>
<keyword evidence="8" id="KW-1185">Reference proteome</keyword>
<dbReference type="SUPFAM" id="SSF50998">
    <property type="entry name" value="Quinoprotein alcohol dehydrogenase-like"/>
    <property type="match status" value="1"/>
</dbReference>
<evidence type="ECO:0000259" key="5">
    <source>
        <dbReference type="Pfam" id="PF11715"/>
    </source>
</evidence>
<evidence type="ECO:0000313" key="8">
    <source>
        <dbReference type="Proteomes" id="UP000019462"/>
    </source>
</evidence>
<sequence length="1728" mass="186984">MIAVAEQKIREARLRFPSGVRGTRTAEGGGYDRSSDLLDRSITTCLAARRAASYPAIMPLPYTPYKLASASLIAPAPLLGAHSHDDDTVTVPTPQHPAVSDEPEPVSIAAHHAVDARLYFPSSSSSRFDGGYVLARVVAGGKELELRWSNLQDQPSTPAASSKDHSFSNSLHPKLASEPARTFLFPAPLLPGLGIFADPASNRLHVIAVTTTGFLYRLVFAAPYLFHDSRLASDWSSEYRIQSIASSESVLAASLRGTANAAQLYPVDSGLALVTCADGTIVKLSRSLSTGKDANDGAWKETVLRPTSFLSGVSRFFGRSNAASDSESSPSYALSLDVYPGEVGSALAFAASRDRKLRVWNLVTDSCIRTIDLPLQMDSLLSSDRQLVVAEDDHGGASDPSDTKAFFSTVSRPYIKVFTPGADEGDGYALYVLAYIPASPPSGNFFALYGVQLEDAKGSSGGLGEMTLLWQKQCDADTCGRNVELRDVAFTPQGGRDDGWVLWALWDAGAGPVLKYAKVGIESANPDESSMTVRSTAEDLSKDDWRTVASERIYRPLHGEDFEATLDATKEIVDAAEIFLDRVLEPGRFSEATLRLALSTYKQVVAESSRQPSTLFASLRDEVAAVVASGCQLENDPRTGGPMYEKLYAARVREWMRFVGLAEQIETSARWPIGLSLPAPALDAVAACGDVVVPLIVSRDTIALPVNEDEASIIERLQRRLFAASGKSRLGGAPSVDSAKEERALLIHAADTHPTTILPTLGRTSATVAEVLTLLESAADLCACFTAPELEAFAAGLQNLLSNPLTISVKEAVAEIWTNNFAALGGEDASEIVARVASELGASLDSTLTDMSVLLSEVASESERASSASPVASTDLGSAWTADALAQTLASRHRLAVSFLLLLTALAAQDRMADMVENESTQIAAALSIFQTLGAALQLARTDGAVQVAGDATDAAEADSIVAKLNQMSVAGRKSREPHHFAAPTLLHQCVRDELLRLSSSASRDSGLALPLKTAVLGGLWSLGLSDLRDSLAAGGKPMLPYANDRHNSIAFAILVQGYPSAAEILLSSFPETAAGEYVRARALVQMQRLDEASTCFEKVVSALEMQMHQRGRTSGGLLELLPSSIASAEGEERVAAYYRHAALFFEPLEALEHVIRFCQASIDAVGTYADKRIVKTGSPAADAEANRLAGPKEVWFKIFRCQLALDDFEAAYATIMATPYEGVRKDCLRNLVSVMCEEGHIQPLLHFTFPGLQTEVERTLSFKARNSDPLSVPNYYSVLYSYHVFRGDLKSAGAVMYQHAERMGELHRAASAGLDGTDPLERFTVVAVEQAQSYLAAINALTMLRHENAWFAHAADPEESAAGSDSLFDAAASVRTGAGSKQTSSLTRYIPAAAYSQRVREIRVVSVEDVRREYTLALARLELVKRYPDLAYSTTVLRPSDAVLLFVNSDSFDSAFGMAWCLGVDMTPIFAALTIKAVALTRAKVERDRLKRPAESTRVNGDKAAVDNEDVHPEIAELEEADADLLEPEAVFLTLSEKSASWEGAAAERAWRYVRHHLEMYDSEEDGRYYRVVLARVSALDHTSLPSWLTEWFSRTGNSDVLLRVWIDNGLIVEAARFATKWLQDATSQASSLTRAYEQCISNHILERLLINLDDKSGVILSPRKKEAAEARSALEQARKKHVDALATRSKTLKRQAEQDALRQEKRREQQGDSASLGRSTTGLRAF</sequence>
<dbReference type="HOGENOM" id="CLU_002799_0_0_1"/>
<evidence type="ECO:0000259" key="6">
    <source>
        <dbReference type="Pfam" id="PF23300"/>
    </source>
</evidence>
<proteinExistence type="predicted"/>
<evidence type="ECO:0000256" key="2">
    <source>
        <dbReference type="ARBA" id="ARBA00022448"/>
    </source>
</evidence>
<dbReference type="InterPro" id="IPR011047">
    <property type="entry name" value="Quinoprotein_ADH-like_sf"/>
</dbReference>
<feature type="domain" description="Nucleoporin nup120-like HEAT repeat" evidence="6">
    <location>
        <begin position="1050"/>
        <end position="1238"/>
    </location>
</feature>
<comment type="subcellular location">
    <subcellularLocation>
        <location evidence="1">Nucleus</location>
    </subcellularLocation>
</comment>
<protein>
    <recommendedName>
        <fullName evidence="9">Nuclear pore complex protein Nup160</fullName>
    </recommendedName>
</protein>